<organism evidence="2">
    <name type="scientific">Leptolyngbya sp. NK1-12</name>
    <dbReference type="NCBI Taxonomy" id="2547451"/>
    <lineage>
        <taxon>Bacteria</taxon>
        <taxon>Bacillati</taxon>
        <taxon>Cyanobacteriota</taxon>
        <taxon>Cyanophyceae</taxon>
        <taxon>Leptolyngbyales</taxon>
        <taxon>Leptolyngbyaceae</taxon>
        <taxon>Leptolyngbya group</taxon>
        <taxon>Leptolyngbya</taxon>
    </lineage>
</organism>
<dbReference type="EMBL" id="CP053586">
    <property type="protein sequence ID" value="WNZ25834.1"/>
    <property type="molecule type" value="Genomic_DNA"/>
</dbReference>
<keyword evidence="1" id="KW-0812">Transmembrane</keyword>
<evidence type="ECO:0000256" key="1">
    <source>
        <dbReference type="SAM" id="Phobius"/>
    </source>
</evidence>
<protein>
    <submittedName>
        <fullName evidence="2">DUF1772 domain-containing protein</fullName>
    </submittedName>
</protein>
<dbReference type="AlphaFoldDB" id="A0AA96WIN3"/>
<reference evidence="2" key="1">
    <citation type="submission" date="2020-05" db="EMBL/GenBank/DDBJ databases">
        <authorList>
            <person name="Zhu T."/>
            <person name="Keshari N."/>
            <person name="Lu X."/>
        </authorList>
    </citation>
    <scope>NUCLEOTIDE SEQUENCE</scope>
    <source>
        <strain evidence="2">NK1-12</strain>
    </source>
</reference>
<sequence length="171" mass="19679">MVLRTLQFITLILVALWMGLEFSHALELPAKMQYDGQFYVTVQNTLYRYFGAPGPGAIVTVGAFVSAIALLFLVRKRRPAVYWTLIGTLCLVFAFPVVYFWQIEPVNVVFRQSTPQSLPTNWMQLRQQWEYGHLTNFVLTLFGFSTLLISVPTETSTNRRYKTRAEESKNV</sequence>
<feature type="transmembrane region" description="Helical" evidence="1">
    <location>
        <begin position="131"/>
        <end position="151"/>
    </location>
</feature>
<name>A0AA96WIN3_9CYAN</name>
<feature type="transmembrane region" description="Helical" evidence="1">
    <location>
        <begin position="49"/>
        <end position="73"/>
    </location>
</feature>
<accession>A0AA96WIN3</accession>
<gene>
    <name evidence="2" type="ORF">HJG54_25355</name>
</gene>
<proteinExistence type="predicted"/>
<evidence type="ECO:0000313" key="2">
    <source>
        <dbReference type="EMBL" id="WNZ25834.1"/>
    </source>
</evidence>
<dbReference type="RefSeq" id="WP_316432009.1">
    <property type="nucleotide sequence ID" value="NZ_CP053586.1"/>
</dbReference>
<feature type="transmembrane region" description="Helical" evidence="1">
    <location>
        <begin position="80"/>
        <end position="101"/>
    </location>
</feature>
<keyword evidence="1" id="KW-0472">Membrane</keyword>
<keyword evidence="1" id="KW-1133">Transmembrane helix</keyword>